<sequence>MRIFALKKEFIMSYTYQGTIYSIASPVRSISVNKNNVAITDQNGTKLIKFTNVNESKSFLAWIYQS</sequence>
<dbReference type="AlphaFoldDB" id="A0A1H7QCG5"/>
<dbReference type="EMBL" id="FOBI01000011">
    <property type="protein sequence ID" value="SEL45576.1"/>
    <property type="molecule type" value="Genomic_DNA"/>
</dbReference>
<accession>A0A1H7QCG5</accession>
<protein>
    <submittedName>
        <fullName evidence="1">Uncharacterized protein</fullName>
    </submittedName>
</protein>
<dbReference type="Proteomes" id="UP000199297">
    <property type="component" value="Unassembled WGS sequence"/>
</dbReference>
<reference evidence="2" key="1">
    <citation type="submission" date="2016-10" db="EMBL/GenBank/DDBJ databases">
        <authorList>
            <person name="Varghese N."/>
            <person name="Submissions S."/>
        </authorList>
    </citation>
    <scope>NUCLEOTIDE SEQUENCE [LARGE SCALE GENOMIC DNA]</scope>
    <source>
        <strain evidence="2">CGMCC 1.9127</strain>
    </source>
</reference>
<name>A0A1H7QCG5_9GAMM</name>
<organism evidence="1 2">
    <name type="scientific">Colwellia chukchiensis</name>
    <dbReference type="NCBI Taxonomy" id="641665"/>
    <lineage>
        <taxon>Bacteria</taxon>
        <taxon>Pseudomonadati</taxon>
        <taxon>Pseudomonadota</taxon>
        <taxon>Gammaproteobacteria</taxon>
        <taxon>Alteromonadales</taxon>
        <taxon>Colwelliaceae</taxon>
        <taxon>Colwellia</taxon>
    </lineage>
</organism>
<proteinExistence type="predicted"/>
<gene>
    <name evidence="1" type="ORF">SAMN05216262_11155</name>
</gene>
<evidence type="ECO:0000313" key="1">
    <source>
        <dbReference type="EMBL" id="SEL45576.1"/>
    </source>
</evidence>
<evidence type="ECO:0000313" key="2">
    <source>
        <dbReference type="Proteomes" id="UP000199297"/>
    </source>
</evidence>
<keyword evidence="2" id="KW-1185">Reference proteome</keyword>